<name>A0A545U259_9PROT</name>
<comment type="similarity">
    <text evidence="8">Belongs to the tRNA nucleotidyltransferase/poly(A) polymerase family.</text>
</comment>
<dbReference type="InterPro" id="IPR002646">
    <property type="entry name" value="PolA_pol_head_dom"/>
</dbReference>
<dbReference type="Pfam" id="PF01743">
    <property type="entry name" value="PolyA_pol"/>
    <property type="match status" value="1"/>
</dbReference>
<evidence type="ECO:0000259" key="10">
    <source>
        <dbReference type="Pfam" id="PF12627"/>
    </source>
</evidence>
<keyword evidence="6" id="KW-0547">Nucleotide-binding</keyword>
<accession>A0A545U259</accession>
<dbReference type="Gene3D" id="3.30.460.10">
    <property type="entry name" value="Beta Polymerase, domain 2"/>
    <property type="match status" value="1"/>
</dbReference>
<dbReference type="InterPro" id="IPR043519">
    <property type="entry name" value="NT_sf"/>
</dbReference>
<dbReference type="EMBL" id="VHSH01000001">
    <property type="protein sequence ID" value="TQV83536.1"/>
    <property type="molecule type" value="Genomic_DNA"/>
</dbReference>
<dbReference type="GO" id="GO:0046872">
    <property type="term" value="F:metal ion binding"/>
    <property type="evidence" value="ECO:0007669"/>
    <property type="project" value="UniProtKB-KW"/>
</dbReference>
<keyword evidence="8" id="KW-0694">RNA-binding</keyword>
<evidence type="ECO:0000313" key="11">
    <source>
        <dbReference type="EMBL" id="TQV83536.1"/>
    </source>
</evidence>
<keyword evidence="5" id="KW-0479">Metal-binding</keyword>
<evidence type="ECO:0000256" key="4">
    <source>
        <dbReference type="ARBA" id="ARBA00022695"/>
    </source>
</evidence>
<evidence type="ECO:0000256" key="2">
    <source>
        <dbReference type="ARBA" id="ARBA00022679"/>
    </source>
</evidence>
<dbReference type="InterPro" id="IPR032828">
    <property type="entry name" value="PolyA_RNA-bd"/>
</dbReference>
<evidence type="ECO:0000256" key="8">
    <source>
        <dbReference type="RuleBase" id="RU003953"/>
    </source>
</evidence>
<gene>
    <name evidence="11" type="ORF">FKG95_02810</name>
</gene>
<dbReference type="GO" id="GO:0000049">
    <property type="term" value="F:tRNA binding"/>
    <property type="evidence" value="ECO:0007669"/>
    <property type="project" value="TreeGrafter"/>
</dbReference>
<evidence type="ECO:0000256" key="3">
    <source>
        <dbReference type="ARBA" id="ARBA00022694"/>
    </source>
</evidence>
<dbReference type="Gene3D" id="1.10.3090.10">
    <property type="entry name" value="cca-adding enzyme, domain 2"/>
    <property type="match status" value="1"/>
</dbReference>
<feature type="domain" description="tRNA nucleotidyltransferase/poly(A) polymerase RNA and SrmB- binding" evidence="10">
    <location>
        <begin position="184"/>
        <end position="241"/>
    </location>
</feature>
<organism evidence="11 12">
    <name type="scientific">Denitrobaculum tricleocarpae</name>
    <dbReference type="NCBI Taxonomy" id="2591009"/>
    <lineage>
        <taxon>Bacteria</taxon>
        <taxon>Pseudomonadati</taxon>
        <taxon>Pseudomonadota</taxon>
        <taxon>Alphaproteobacteria</taxon>
        <taxon>Rhodospirillales</taxon>
        <taxon>Rhodospirillaceae</taxon>
        <taxon>Denitrobaculum</taxon>
    </lineage>
</organism>
<dbReference type="GO" id="GO:0008033">
    <property type="term" value="P:tRNA processing"/>
    <property type="evidence" value="ECO:0007669"/>
    <property type="project" value="UniProtKB-KW"/>
</dbReference>
<evidence type="ECO:0000313" key="12">
    <source>
        <dbReference type="Proteomes" id="UP000315252"/>
    </source>
</evidence>
<keyword evidence="2 8" id="KW-0808">Transferase</keyword>
<protein>
    <submittedName>
        <fullName evidence="11">CCA tRNA nucleotidyltransferase</fullName>
    </submittedName>
</protein>
<dbReference type="CDD" id="cd05398">
    <property type="entry name" value="NT_ClassII-CCAase"/>
    <property type="match status" value="1"/>
</dbReference>
<evidence type="ECO:0000259" key="9">
    <source>
        <dbReference type="Pfam" id="PF01743"/>
    </source>
</evidence>
<dbReference type="InterPro" id="IPR050264">
    <property type="entry name" value="Bact_CCA-adding_enz_type3_sf"/>
</dbReference>
<keyword evidence="7" id="KW-0460">Magnesium</keyword>
<feature type="domain" description="Poly A polymerase head" evidence="9">
    <location>
        <begin position="33"/>
        <end position="154"/>
    </location>
</feature>
<dbReference type="Proteomes" id="UP000315252">
    <property type="component" value="Unassembled WGS sequence"/>
</dbReference>
<dbReference type="PANTHER" id="PTHR46173">
    <property type="entry name" value="CCA TRNA NUCLEOTIDYLTRANSFERASE 1, MITOCHONDRIAL"/>
    <property type="match status" value="1"/>
</dbReference>
<dbReference type="GO" id="GO:0016779">
    <property type="term" value="F:nucleotidyltransferase activity"/>
    <property type="evidence" value="ECO:0007669"/>
    <property type="project" value="UniProtKB-KW"/>
</dbReference>
<dbReference type="SUPFAM" id="SSF81301">
    <property type="entry name" value="Nucleotidyltransferase"/>
    <property type="match status" value="1"/>
</dbReference>
<evidence type="ECO:0000256" key="5">
    <source>
        <dbReference type="ARBA" id="ARBA00022723"/>
    </source>
</evidence>
<proteinExistence type="inferred from homology"/>
<keyword evidence="3" id="KW-0819">tRNA processing</keyword>
<comment type="cofactor">
    <cofactor evidence="1">
        <name>Mg(2+)</name>
        <dbReference type="ChEBI" id="CHEBI:18420"/>
    </cofactor>
</comment>
<dbReference type="Pfam" id="PF12627">
    <property type="entry name" value="PolyA_pol_RNAbd"/>
    <property type="match status" value="1"/>
</dbReference>
<dbReference type="AlphaFoldDB" id="A0A545U259"/>
<evidence type="ECO:0000256" key="1">
    <source>
        <dbReference type="ARBA" id="ARBA00001946"/>
    </source>
</evidence>
<comment type="caution">
    <text evidence="11">The sequence shown here is derived from an EMBL/GenBank/DDBJ whole genome shotgun (WGS) entry which is preliminary data.</text>
</comment>
<dbReference type="SUPFAM" id="SSF81891">
    <property type="entry name" value="Poly A polymerase C-terminal region-like"/>
    <property type="match status" value="1"/>
</dbReference>
<keyword evidence="4" id="KW-0548">Nucleotidyltransferase</keyword>
<sequence length="418" mass="46306">MQAPERLPLQPWMTSPATAAVLEALQADGSDVRFVGGCVRDAVQGFPIKDIDLATPDRPEEVMSLLRAAGLKAIPTGIDHGTVTAVSHGEVYEITTLREDVETDGRRAKVAYTDDWVQDAARRDLTMNALSCRPDGTLFDPFGGLDDLRNGRVRFVGNARERIKEDYLRLLRFFRFHAYYGVGTLDPEGLAAAKELAPNLSSLSGERIREELLRLMAAKNPLPALEAMLAVGAIRVLLPEAQTETHILSTLMEIESSPDALLRLSAFLVGGREQALHVAERLRFSRAQADRLITLRTAGREHSEWPPGITVDEQAIRQALYDLGTEMTRDLLHLDWASKNAERASRDKAYLGAALAVLEQWEHPAFPLRGRDALAMGAQSGPELGEVLDRVEAWWRAADFKPDRDTCLSELRLRLSQA</sequence>
<dbReference type="OrthoDB" id="9805698at2"/>
<evidence type="ECO:0000256" key="7">
    <source>
        <dbReference type="ARBA" id="ARBA00022842"/>
    </source>
</evidence>
<dbReference type="GO" id="GO:0000166">
    <property type="term" value="F:nucleotide binding"/>
    <property type="evidence" value="ECO:0007669"/>
    <property type="project" value="UniProtKB-KW"/>
</dbReference>
<dbReference type="PANTHER" id="PTHR46173:SF1">
    <property type="entry name" value="CCA TRNA NUCLEOTIDYLTRANSFERASE 1, MITOCHONDRIAL"/>
    <property type="match status" value="1"/>
</dbReference>
<evidence type="ECO:0000256" key="6">
    <source>
        <dbReference type="ARBA" id="ARBA00022741"/>
    </source>
</evidence>
<reference evidence="11 12" key="1">
    <citation type="submission" date="2019-06" db="EMBL/GenBank/DDBJ databases">
        <title>Whole genome sequence for Rhodospirillaceae sp. R148.</title>
        <authorList>
            <person name="Wang G."/>
        </authorList>
    </citation>
    <scope>NUCLEOTIDE SEQUENCE [LARGE SCALE GENOMIC DNA]</scope>
    <source>
        <strain evidence="11 12">R148</strain>
    </source>
</reference>
<keyword evidence="12" id="KW-1185">Reference proteome</keyword>